<feature type="compositionally biased region" description="Basic residues" evidence="1">
    <location>
        <begin position="1277"/>
        <end position="1290"/>
    </location>
</feature>
<dbReference type="RefSeq" id="XP_062717455.1">
    <property type="nucleotide sequence ID" value="XM_062864050.1"/>
</dbReference>
<gene>
    <name evidence="3" type="ORF">B0T15DRAFT_320928</name>
</gene>
<feature type="compositionally biased region" description="Low complexity" evidence="1">
    <location>
        <begin position="190"/>
        <end position="204"/>
    </location>
</feature>
<dbReference type="GO" id="GO:0005524">
    <property type="term" value="F:ATP binding"/>
    <property type="evidence" value="ECO:0007669"/>
    <property type="project" value="InterPro"/>
</dbReference>
<dbReference type="InterPro" id="IPR027417">
    <property type="entry name" value="P-loop_NTPase"/>
</dbReference>
<reference evidence="3" key="2">
    <citation type="submission" date="2023-06" db="EMBL/GenBank/DDBJ databases">
        <authorList>
            <consortium name="Lawrence Berkeley National Laboratory"/>
            <person name="Mondo S.J."/>
            <person name="Hensen N."/>
            <person name="Bonometti L."/>
            <person name="Westerberg I."/>
            <person name="Brannstrom I.O."/>
            <person name="Guillou S."/>
            <person name="Cros-Aarteil S."/>
            <person name="Calhoun S."/>
            <person name="Haridas S."/>
            <person name="Kuo A."/>
            <person name="Pangilinan J."/>
            <person name="Riley R."/>
            <person name="Labutti K."/>
            <person name="Andreopoulos B."/>
            <person name="Lipzen A."/>
            <person name="Chen C."/>
            <person name="Yanf M."/>
            <person name="Daum C."/>
            <person name="Ng V."/>
            <person name="Clum A."/>
            <person name="Steindorff A."/>
            <person name="Ohm R."/>
            <person name="Martin F."/>
            <person name="Silar P."/>
            <person name="Natvig D."/>
            <person name="Lalanne C."/>
            <person name="Gautier V."/>
            <person name="Ament-Velasquez S.L."/>
            <person name="Kruys A."/>
            <person name="Hutchinson M.I."/>
            <person name="Powell A.J."/>
            <person name="Barry K."/>
            <person name="Miller A.N."/>
            <person name="Grigoriev I.V."/>
            <person name="Debuchy R."/>
            <person name="Gladieux P."/>
            <person name="Thoren M.H."/>
            <person name="Johannesson H."/>
        </authorList>
    </citation>
    <scope>NUCLEOTIDE SEQUENCE</scope>
    <source>
        <strain evidence="3">CBS 333.67</strain>
    </source>
</reference>
<feature type="compositionally biased region" description="Polar residues" evidence="1">
    <location>
        <begin position="764"/>
        <end position="775"/>
    </location>
</feature>
<dbReference type="InterPro" id="IPR003959">
    <property type="entry name" value="ATPase_AAA_core"/>
</dbReference>
<evidence type="ECO:0000313" key="4">
    <source>
        <dbReference type="Proteomes" id="UP001273166"/>
    </source>
</evidence>
<accession>A0AAJ0GKM4</accession>
<feature type="compositionally biased region" description="Basic and acidic residues" evidence="1">
    <location>
        <begin position="170"/>
        <end position="184"/>
    </location>
</feature>
<dbReference type="GO" id="GO:0016887">
    <property type="term" value="F:ATP hydrolysis activity"/>
    <property type="evidence" value="ECO:0007669"/>
    <property type="project" value="InterPro"/>
</dbReference>
<feature type="compositionally biased region" description="Polar residues" evidence="1">
    <location>
        <begin position="285"/>
        <end position="298"/>
    </location>
</feature>
<feature type="region of interest" description="Disordered" evidence="1">
    <location>
        <begin position="714"/>
        <end position="781"/>
    </location>
</feature>
<feature type="region of interest" description="Disordered" evidence="1">
    <location>
        <begin position="153"/>
        <end position="264"/>
    </location>
</feature>
<reference evidence="3" key="1">
    <citation type="journal article" date="2023" name="Mol. Phylogenet. Evol.">
        <title>Genome-scale phylogeny and comparative genomics of the fungal order Sordariales.</title>
        <authorList>
            <person name="Hensen N."/>
            <person name="Bonometti L."/>
            <person name="Westerberg I."/>
            <person name="Brannstrom I.O."/>
            <person name="Guillou S."/>
            <person name="Cros-Aarteil S."/>
            <person name="Calhoun S."/>
            <person name="Haridas S."/>
            <person name="Kuo A."/>
            <person name="Mondo S."/>
            <person name="Pangilinan J."/>
            <person name="Riley R."/>
            <person name="LaButti K."/>
            <person name="Andreopoulos B."/>
            <person name="Lipzen A."/>
            <person name="Chen C."/>
            <person name="Yan M."/>
            <person name="Daum C."/>
            <person name="Ng V."/>
            <person name="Clum A."/>
            <person name="Steindorff A."/>
            <person name="Ohm R.A."/>
            <person name="Martin F."/>
            <person name="Silar P."/>
            <person name="Natvig D.O."/>
            <person name="Lalanne C."/>
            <person name="Gautier V."/>
            <person name="Ament-Velasquez S.L."/>
            <person name="Kruys A."/>
            <person name="Hutchinson M.I."/>
            <person name="Powell A.J."/>
            <person name="Barry K."/>
            <person name="Miller A.N."/>
            <person name="Grigoriev I.V."/>
            <person name="Debuchy R."/>
            <person name="Gladieux P."/>
            <person name="Hiltunen Thoren M."/>
            <person name="Johannesson H."/>
        </authorList>
    </citation>
    <scope>NUCLEOTIDE SEQUENCE</scope>
    <source>
        <strain evidence="3">CBS 333.67</strain>
    </source>
</reference>
<feature type="region of interest" description="Disordered" evidence="1">
    <location>
        <begin position="1186"/>
        <end position="1215"/>
    </location>
</feature>
<dbReference type="SUPFAM" id="SSF52540">
    <property type="entry name" value="P-loop containing nucleoside triphosphate hydrolases"/>
    <property type="match status" value="1"/>
</dbReference>
<evidence type="ECO:0000313" key="3">
    <source>
        <dbReference type="EMBL" id="KAK3301675.1"/>
    </source>
</evidence>
<feature type="region of interest" description="Disordered" evidence="1">
    <location>
        <begin position="281"/>
        <end position="368"/>
    </location>
</feature>
<dbReference type="InterPro" id="IPR003593">
    <property type="entry name" value="AAA+_ATPase"/>
</dbReference>
<feature type="region of interest" description="Disordered" evidence="1">
    <location>
        <begin position="580"/>
        <end position="601"/>
    </location>
</feature>
<sequence>MGPLAVLTMAGTSMPTDTTAQRPLHPFFTQSRSTVPMADNQALNDSSAPAEPDNPSTAPDATGSERSEEDVPEPATTRGRRRKADKELREETQKKARPRKRARNLPAGSIEGHFLKLGKGSGSAADKPNSTEGSADIDVSAPKEAVAVNFPNAAKGVNHGGLDLATGDTGVEHSAHNDLHETKNHGCVPESTTTASTEAVAGTAKPKKLLQFNPKTGTIGSPPKPKLSKTATDEAHDVEKKPPAKRGRKPTSKIVQITYGPDPNARVRLGELIDAILSGQARHSVANSKQIRPTSSREQSLDPLKSSAPRAAKTTHPFFLGQTKKSELTAEDPKPKKSASSPPSSRTKQYSSTPCSPRKSRIESAAKVPMPQFGVKNLGLKFPGAKLPPWPWHDVAHTRGDGHIALLADTDTTSLPLASRKSKGNAVKVPPNESVVSLATKSAEFPAMVKAVQNINTEEIIPPPPELRLPQKHFESGSKLQARILPELKTFQPTPLSKRANPLEKDVQGGERGVRAPSQLARLFGSIASSLSAFDTAQCETSNWVQKYAPASAIEVLQPGQEAFMLRDWLRALMVQSVDTGSTESEKPKAGSKAKGAGAGKKKRRKKLDGFIVSSEDEEDELYELSDEDDNWAPSGWRGILRKTVVQSGSLSRGRDADKSANTLVISGPHGCGKTAAVYAVAKELDFEVFEINPSSRRSGKDVLEKIGDMTRNHHVQQHQSASPPDDQDTAAEDDTTKDIKSGKQPTMSAFFKPKSGKPKPKQLTKTSAKAQPSSEVKKEAAKTQRQSLILLEEVDILYEEDKQFWSTVLGLISQSKRPFIMTCNDETLVPLNTLRLHGIFRLSPPPTDLAVDRLILIAANEGHALTRDSVEQLYESRNRDLRAATMDLQYWCQIGVGDRRGGFDWFYPRWPKGVDLDENNEVVRVISQDTYQPGMNLLGRDRLSDPQLSPRLVEEEVLHQAWESWGLDIGHWQDSTGLDSWAEHIRPEVTTPADRLGVLEAYDSLAEAMSAADVCSSKAFAAFKEEAIDTTQPEVPAKLQEDFVLGLTYLDTPPIVRFNSLTTSLASAIRSLAKHCLRLHVENLQKHSGPALRPLDEAQAIEHLQTSFTSALPDASAINRMDFALAFDPIATPDTSAPQPVSFLDPSVFDRTLRLIALDVAPYVRSIVAYDSKLQEQRLKLSSLMSEGGRRSHGAKRMRTTRSALSALEGGSRTTTRGEKWFKANINPYLVAKTAGKGWDASQSQAEETIEKSQRNSPKSTPTSTTPSPVASPTRTPRKKALKRKKLKKVAQDDDEETDELGC</sequence>
<proteinExistence type="predicted"/>
<dbReference type="GO" id="GO:0003677">
    <property type="term" value="F:DNA binding"/>
    <property type="evidence" value="ECO:0007669"/>
    <property type="project" value="TreeGrafter"/>
</dbReference>
<feature type="compositionally biased region" description="Basic and acidic residues" evidence="1">
    <location>
        <begin position="324"/>
        <end position="335"/>
    </location>
</feature>
<feature type="region of interest" description="Disordered" evidence="1">
    <location>
        <begin position="1241"/>
        <end position="1304"/>
    </location>
</feature>
<dbReference type="PANTHER" id="PTHR23389:SF21">
    <property type="entry name" value="ATPASE FAMILY AAA DOMAIN-CONTAINING PROTEIN 5"/>
    <property type="match status" value="1"/>
</dbReference>
<dbReference type="GO" id="GO:0005634">
    <property type="term" value="C:nucleus"/>
    <property type="evidence" value="ECO:0007669"/>
    <property type="project" value="TreeGrafter"/>
</dbReference>
<comment type="caution">
    <text evidence="3">The sequence shown here is derived from an EMBL/GenBank/DDBJ whole genome shotgun (WGS) entry which is preliminary data.</text>
</comment>
<feature type="compositionally biased region" description="Polar residues" evidence="1">
    <location>
        <begin position="346"/>
        <end position="355"/>
    </location>
</feature>
<dbReference type="PANTHER" id="PTHR23389">
    <property type="entry name" value="CHROMOSOME TRANSMISSION FIDELITY FACTOR 18"/>
    <property type="match status" value="1"/>
</dbReference>
<feature type="compositionally biased region" description="Basic and acidic residues" evidence="1">
    <location>
        <begin position="84"/>
        <end position="94"/>
    </location>
</feature>
<name>A0AAJ0GKM4_9PEZI</name>
<dbReference type="Pfam" id="PF00004">
    <property type="entry name" value="AAA"/>
    <property type="match status" value="1"/>
</dbReference>
<dbReference type="GeneID" id="87882879"/>
<feature type="compositionally biased region" description="Basic residues" evidence="1">
    <location>
        <begin position="1192"/>
        <end position="1201"/>
    </location>
</feature>
<dbReference type="Gene3D" id="3.40.50.300">
    <property type="entry name" value="P-loop containing nucleotide triphosphate hydrolases"/>
    <property type="match status" value="1"/>
</dbReference>
<feature type="compositionally biased region" description="Low complexity" evidence="1">
    <location>
        <begin position="1258"/>
        <end position="1276"/>
    </location>
</feature>
<dbReference type="Proteomes" id="UP001273166">
    <property type="component" value="Unassembled WGS sequence"/>
</dbReference>
<dbReference type="EMBL" id="JAUDZG010000008">
    <property type="protein sequence ID" value="KAK3301675.1"/>
    <property type="molecule type" value="Genomic_DNA"/>
</dbReference>
<feature type="compositionally biased region" description="Acidic residues" evidence="1">
    <location>
        <begin position="1294"/>
        <end position="1304"/>
    </location>
</feature>
<evidence type="ECO:0000259" key="2">
    <source>
        <dbReference type="SMART" id="SM00382"/>
    </source>
</evidence>
<feature type="region of interest" description="Disordered" evidence="1">
    <location>
        <begin position="493"/>
        <end position="512"/>
    </location>
</feature>
<evidence type="ECO:0000256" key="1">
    <source>
        <dbReference type="SAM" id="MobiDB-lite"/>
    </source>
</evidence>
<dbReference type="SMART" id="SM00382">
    <property type="entry name" value="AAA"/>
    <property type="match status" value="1"/>
</dbReference>
<protein>
    <recommendedName>
        <fullName evidence="2">AAA+ ATPase domain-containing protein</fullName>
    </recommendedName>
</protein>
<feature type="domain" description="AAA+ ATPase" evidence="2">
    <location>
        <begin position="660"/>
        <end position="847"/>
    </location>
</feature>
<feature type="compositionally biased region" description="Basic and acidic residues" evidence="1">
    <location>
        <begin position="231"/>
        <end position="242"/>
    </location>
</feature>
<keyword evidence="4" id="KW-1185">Reference proteome</keyword>
<organism evidence="3 4">
    <name type="scientific">Chaetomium strumarium</name>
    <dbReference type="NCBI Taxonomy" id="1170767"/>
    <lineage>
        <taxon>Eukaryota</taxon>
        <taxon>Fungi</taxon>
        <taxon>Dikarya</taxon>
        <taxon>Ascomycota</taxon>
        <taxon>Pezizomycotina</taxon>
        <taxon>Sordariomycetes</taxon>
        <taxon>Sordariomycetidae</taxon>
        <taxon>Sordariales</taxon>
        <taxon>Chaetomiaceae</taxon>
        <taxon>Chaetomium</taxon>
    </lineage>
</organism>
<feature type="compositionally biased region" description="Basic and acidic residues" evidence="1">
    <location>
        <begin position="501"/>
        <end position="512"/>
    </location>
</feature>
<feature type="region of interest" description="Disordered" evidence="1">
    <location>
        <begin position="10"/>
        <end position="138"/>
    </location>
</feature>
<feature type="compositionally biased region" description="Polar residues" evidence="1">
    <location>
        <begin position="10"/>
        <end position="21"/>
    </location>
</feature>